<dbReference type="PANTHER" id="PTHR21310">
    <property type="entry name" value="AMINOGLYCOSIDE PHOSPHOTRANSFERASE-RELATED-RELATED"/>
    <property type="match status" value="1"/>
</dbReference>
<dbReference type="Proteomes" id="UP001215549">
    <property type="component" value="Chromosome"/>
</dbReference>
<dbReference type="Gene3D" id="3.90.1200.10">
    <property type="match status" value="1"/>
</dbReference>
<dbReference type="Pfam" id="PF01636">
    <property type="entry name" value="APH"/>
    <property type="match status" value="1"/>
</dbReference>
<dbReference type="Proteomes" id="UP000186216">
    <property type="component" value="Unassembled WGS sequence"/>
</dbReference>
<dbReference type="PANTHER" id="PTHR21310:SF15">
    <property type="entry name" value="AMINOGLYCOSIDE PHOSPHOTRANSFERASE DOMAIN-CONTAINING PROTEIN"/>
    <property type="match status" value="1"/>
</dbReference>
<accession>A0AA45W6E4</accession>
<reference evidence="2 4" key="1">
    <citation type="submission" date="2017-01" db="EMBL/GenBank/DDBJ databases">
        <authorList>
            <person name="Varghese N."/>
            <person name="Submissions S."/>
        </authorList>
    </citation>
    <scope>NUCLEOTIDE SEQUENCE [LARGE SCALE GENOMIC DNA]</scope>
    <source>
        <strain evidence="2 4">DSM 18447</strain>
    </source>
</reference>
<dbReference type="InterPro" id="IPR011009">
    <property type="entry name" value="Kinase-like_dom_sf"/>
</dbReference>
<dbReference type="InterPro" id="IPR016259">
    <property type="entry name" value="Hygromycin-B_Kinase"/>
</dbReference>
<dbReference type="PIRSF" id="PIRSF000707">
    <property type="entry name" value="Hygromycin-B_kinase"/>
    <property type="match status" value="1"/>
</dbReference>
<keyword evidence="5" id="KW-1185">Reference proteome</keyword>
<evidence type="ECO:0000313" key="2">
    <source>
        <dbReference type="EMBL" id="SIT01181.1"/>
    </source>
</evidence>
<evidence type="ECO:0000313" key="5">
    <source>
        <dbReference type="Proteomes" id="UP001215549"/>
    </source>
</evidence>
<dbReference type="RefSeq" id="WP_076527170.1">
    <property type="nucleotide sequence ID" value="NZ_CP067140.1"/>
</dbReference>
<dbReference type="InterPro" id="IPR002575">
    <property type="entry name" value="Aminoglycoside_PTrfase"/>
</dbReference>
<dbReference type="SUPFAM" id="SSF56112">
    <property type="entry name" value="Protein kinase-like (PK-like)"/>
    <property type="match status" value="1"/>
</dbReference>
<protein>
    <submittedName>
        <fullName evidence="2">Hygromycin-B 7''-O-kinase</fullName>
    </submittedName>
    <submittedName>
        <fullName evidence="3">Phosphotransferase</fullName>
    </submittedName>
</protein>
<evidence type="ECO:0000259" key="1">
    <source>
        <dbReference type="Pfam" id="PF01636"/>
    </source>
</evidence>
<dbReference type="EMBL" id="FTOU01000012">
    <property type="protein sequence ID" value="SIT01181.1"/>
    <property type="molecule type" value="Genomic_DNA"/>
</dbReference>
<evidence type="ECO:0000313" key="3">
    <source>
        <dbReference type="EMBL" id="WCR04449.1"/>
    </source>
</evidence>
<sequence>MKTWPDISNAEDFKRWRSAPDLWLPVVMGIAHGANVDAVSPTSFKTGTNLVIDLTGDAILKIFPPIYAAQFAAERLALRQLDGRLTVPIPRIVAEGKDSGWSWLIITKLSGRVGSEVWPELSEQERIYILGDIGRTIAEVQTVDPGKLLEMPPAWPDFIKHQAEGCIERHRRQGLPEHLLAELPPLLRAAPSVLPAEVQPVILTGEWIPENLLLTETPDGWRLAAVIDFGDVMTGWREYDLLGPSTFMCAGVPGRLRALLEGYRMSAEDYDDAMRRRLTTLMMLHGASDLRHIAINDWQSSVKRLEDLEDLLWPQTLWA</sequence>
<gene>
    <name evidence="3" type="ORF">JHX88_06905</name>
    <name evidence="2" type="ORF">SAMN05421772_11266</name>
</gene>
<dbReference type="AlphaFoldDB" id="A0AA45W6E4"/>
<organism evidence="2 4">
    <name type="scientific">Paracoccus saliphilus</name>
    <dbReference type="NCBI Taxonomy" id="405559"/>
    <lineage>
        <taxon>Bacteria</taxon>
        <taxon>Pseudomonadati</taxon>
        <taxon>Pseudomonadota</taxon>
        <taxon>Alphaproteobacteria</taxon>
        <taxon>Rhodobacterales</taxon>
        <taxon>Paracoccaceae</taxon>
        <taxon>Paracoccus</taxon>
    </lineage>
</organism>
<dbReference type="CDD" id="cd05120">
    <property type="entry name" value="APH_ChoK_like"/>
    <property type="match status" value="1"/>
</dbReference>
<proteinExistence type="predicted"/>
<name>A0AA45W6E4_9RHOB</name>
<reference evidence="3 5" key="2">
    <citation type="submission" date="2021-01" db="EMBL/GenBank/DDBJ databases">
        <title>Biogeographic distribution of Paracoccus.</title>
        <authorList>
            <person name="Hollensteiner J."/>
            <person name="Leineberger J."/>
            <person name="Brinkhoff T."/>
            <person name="Daniel R."/>
        </authorList>
    </citation>
    <scope>NUCLEOTIDE SEQUENCE [LARGE SCALE GENOMIC DNA]</scope>
    <source>
        <strain evidence="3 5">DSM 18447</strain>
    </source>
</reference>
<dbReference type="InterPro" id="IPR051678">
    <property type="entry name" value="AGP_Transferase"/>
</dbReference>
<dbReference type="EMBL" id="CP067140">
    <property type="protein sequence ID" value="WCR04449.1"/>
    <property type="molecule type" value="Genomic_DNA"/>
</dbReference>
<evidence type="ECO:0000313" key="4">
    <source>
        <dbReference type="Proteomes" id="UP000186216"/>
    </source>
</evidence>
<feature type="domain" description="Aminoglycoside phosphotransferase" evidence="1">
    <location>
        <begin position="51"/>
        <end position="264"/>
    </location>
</feature>